<feature type="transmembrane region" description="Helical" evidence="4">
    <location>
        <begin position="94"/>
        <end position="111"/>
    </location>
</feature>
<dbReference type="AlphaFoldDB" id="A0A173T4V2"/>
<accession>A0A173T4V2</accession>
<feature type="transmembrane region" description="Helical" evidence="4">
    <location>
        <begin position="117"/>
        <end position="136"/>
    </location>
</feature>
<evidence type="ECO:0000313" key="7">
    <source>
        <dbReference type="EMBL" id="RGR67297.1"/>
    </source>
</evidence>
<dbReference type="PANTHER" id="PTHR32089:SF112">
    <property type="entry name" value="LYSOZYME-LIKE PROTEIN-RELATED"/>
    <property type="match status" value="1"/>
</dbReference>
<keyword evidence="1 2" id="KW-0807">Transducer</keyword>
<evidence type="ECO:0000256" key="4">
    <source>
        <dbReference type="SAM" id="Phobius"/>
    </source>
</evidence>
<gene>
    <name evidence="6" type="primary">mcpB_2</name>
    <name evidence="7" type="ORF">DWY29_10840</name>
    <name evidence="6" type="ORF">ERS852444_01329</name>
</gene>
<evidence type="ECO:0000256" key="3">
    <source>
        <dbReference type="SAM" id="Coils"/>
    </source>
</evidence>
<evidence type="ECO:0000256" key="2">
    <source>
        <dbReference type="PROSITE-ProRule" id="PRU00284"/>
    </source>
</evidence>
<feature type="transmembrane region" description="Helical" evidence="4">
    <location>
        <begin position="148"/>
        <end position="166"/>
    </location>
</feature>
<dbReference type="GO" id="GO:0007165">
    <property type="term" value="P:signal transduction"/>
    <property type="evidence" value="ECO:0007669"/>
    <property type="project" value="UniProtKB-KW"/>
</dbReference>
<name>A0A173T4V2_9FIRM</name>
<dbReference type="SMART" id="SM00283">
    <property type="entry name" value="MA"/>
    <property type="match status" value="1"/>
</dbReference>
<proteinExistence type="predicted"/>
<dbReference type="PROSITE" id="PS50111">
    <property type="entry name" value="CHEMOTAXIS_TRANSDUC_2"/>
    <property type="match status" value="1"/>
</dbReference>
<dbReference type="InterPro" id="IPR004089">
    <property type="entry name" value="MCPsignal_dom"/>
</dbReference>
<feature type="domain" description="Methyl-accepting transducer" evidence="5">
    <location>
        <begin position="211"/>
        <end position="447"/>
    </location>
</feature>
<dbReference type="Pfam" id="PF00015">
    <property type="entry name" value="MCPsignal"/>
    <property type="match status" value="1"/>
</dbReference>
<evidence type="ECO:0000313" key="8">
    <source>
        <dbReference type="Proteomes" id="UP000095453"/>
    </source>
</evidence>
<reference evidence="7 9" key="2">
    <citation type="submission" date="2018-08" db="EMBL/GenBank/DDBJ databases">
        <title>A genome reference for cultivated species of the human gut microbiota.</title>
        <authorList>
            <person name="Zou Y."/>
            <person name="Xue W."/>
            <person name="Luo G."/>
        </authorList>
    </citation>
    <scope>NUCLEOTIDE SEQUENCE [LARGE SCALE GENOMIC DNA]</scope>
    <source>
        <strain evidence="7 9">AF24-4</strain>
    </source>
</reference>
<feature type="transmembrane region" description="Helical" evidence="4">
    <location>
        <begin position="17"/>
        <end position="36"/>
    </location>
</feature>
<sequence>MNGTQISDTQRNNRTALTGHTIEALIVVVFYACRFIRGERSLGYFLVITALALIPVILGQFFFFKDRETGMIKHTVGIGFAITYSFMVLTTEEANIYVLVIPMILLVSVFNDVKFSVQINIGTVILSLIMTIGGAFTGKFGYQGSDEAIVQVTAMILVAVYSIYAAQTSNANNQQKMENIKEAQSKTELLLSDISNMSQQMQSGMEDIYGKVENLNSASKLTKDAMSEVGSGTTETANAVQTQMQQTEAIQQKVEMVSSVAERINQSMQQTLQVLESAGKDMDVLVSQVDHSVEKGDSVAGQLETLDKYIEEMHSIVELISGITSQTSLLALNASIEAARAGEAGRGFSVVATEISGMATQTKEATVHITELIENISNAISEVVSVVREMIGAINEEKQSTENTANNFSDIQSNTLDIQSNMEQLNSNIEELKTANEQIVHSIETISAISEEVSAHANETMSAQEDNSDVLNKITDRMQQLIQLTKQEA</sequence>
<reference evidence="6 8" key="1">
    <citation type="submission" date="2015-09" db="EMBL/GenBank/DDBJ databases">
        <authorList>
            <consortium name="Pathogen Informatics"/>
        </authorList>
    </citation>
    <scope>NUCLEOTIDE SEQUENCE [LARGE SCALE GENOMIC DNA]</scope>
    <source>
        <strain evidence="6 8">2789STDY5608887</strain>
    </source>
</reference>
<evidence type="ECO:0000313" key="6">
    <source>
        <dbReference type="EMBL" id="CUM97731.1"/>
    </source>
</evidence>
<keyword evidence="4" id="KW-0472">Membrane</keyword>
<keyword evidence="4" id="KW-0812">Transmembrane</keyword>
<evidence type="ECO:0000259" key="5">
    <source>
        <dbReference type="PROSITE" id="PS50111"/>
    </source>
</evidence>
<dbReference type="SUPFAM" id="SSF58104">
    <property type="entry name" value="Methyl-accepting chemotaxis protein (MCP) signaling domain"/>
    <property type="match status" value="1"/>
</dbReference>
<dbReference type="Proteomes" id="UP000095453">
    <property type="component" value="Unassembled WGS sequence"/>
</dbReference>
<dbReference type="RefSeq" id="WP_055168656.1">
    <property type="nucleotide sequence ID" value="NZ_CYXX01000008.1"/>
</dbReference>
<dbReference type="GO" id="GO:0016020">
    <property type="term" value="C:membrane"/>
    <property type="evidence" value="ECO:0007669"/>
    <property type="project" value="InterPro"/>
</dbReference>
<organism evidence="6 8">
    <name type="scientific">Roseburia inulinivorans</name>
    <dbReference type="NCBI Taxonomy" id="360807"/>
    <lineage>
        <taxon>Bacteria</taxon>
        <taxon>Bacillati</taxon>
        <taxon>Bacillota</taxon>
        <taxon>Clostridia</taxon>
        <taxon>Lachnospirales</taxon>
        <taxon>Lachnospiraceae</taxon>
        <taxon>Roseburia</taxon>
    </lineage>
</organism>
<evidence type="ECO:0000256" key="1">
    <source>
        <dbReference type="ARBA" id="ARBA00023224"/>
    </source>
</evidence>
<protein>
    <submittedName>
        <fullName evidence="7">Chemotaxis protein</fullName>
    </submittedName>
    <submittedName>
        <fullName evidence="6">H3</fullName>
    </submittedName>
</protein>
<feature type="transmembrane region" description="Helical" evidence="4">
    <location>
        <begin position="43"/>
        <end position="64"/>
    </location>
</feature>
<feature type="coiled-coil region" evidence="3">
    <location>
        <begin position="415"/>
        <end position="442"/>
    </location>
</feature>
<keyword evidence="4" id="KW-1133">Transmembrane helix</keyword>
<dbReference type="Gene3D" id="1.10.287.950">
    <property type="entry name" value="Methyl-accepting chemotaxis protein"/>
    <property type="match status" value="1"/>
</dbReference>
<dbReference type="Proteomes" id="UP000285820">
    <property type="component" value="Unassembled WGS sequence"/>
</dbReference>
<evidence type="ECO:0000313" key="9">
    <source>
        <dbReference type="Proteomes" id="UP000285820"/>
    </source>
</evidence>
<keyword evidence="3" id="KW-0175">Coiled coil</keyword>
<dbReference type="EMBL" id="QRUN01000015">
    <property type="protein sequence ID" value="RGR67297.1"/>
    <property type="molecule type" value="Genomic_DNA"/>
</dbReference>
<dbReference type="EMBL" id="CYXX01000008">
    <property type="protein sequence ID" value="CUM97731.1"/>
    <property type="molecule type" value="Genomic_DNA"/>
</dbReference>
<dbReference type="PANTHER" id="PTHR32089">
    <property type="entry name" value="METHYL-ACCEPTING CHEMOTAXIS PROTEIN MCPB"/>
    <property type="match status" value="1"/>
</dbReference>